<dbReference type="PANTHER" id="PTHR15468:SF2">
    <property type="entry name" value="ZINC FINGER PROTEIN 185"/>
    <property type="match status" value="1"/>
</dbReference>
<feature type="non-terminal residue" evidence="1">
    <location>
        <position position="171"/>
    </location>
</feature>
<keyword evidence="2" id="KW-1185">Reference proteome</keyword>
<organism evidence="1 2">
    <name type="scientific">Regulus satrapa</name>
    <name type="common">Golden-crowned kinglet</name>
    <dbReference type="NCBI Taxonomy" id="13245"/>
    <lineage>
        <taxon>Eukaryota</taxon>
        <taxon>Metazoa</taxon>
        <taxon>Chordata</taxon>
        <taxon>Craniata</taxon>
        <taxon>Vertebrata</taxon>
        <taxon>Euteleostomi</taxon>
        <taxon>Archelosauria</taxon>
        <taxon>Archosauria</taxon>
        <taxon>Dinosauria</taxon>
        <taxon>Saurischia</taxon>
        <taxon>Theropoda</taxon>
        <taxon>Coelurosauria</taxon>
        <taxon>Aves</taxon>
        <taxon>Neognathae</taxon>
        <taxon>Neoaves</taxon>
        <taxon>Telluraves</taxon>
        <taxon>Australaves</taxon>
        <taxon>Passeriformes</taxon>
        <taxon>Regulidae</taxon>
        <taxon>Regulus</taxon>
    </lineage>
</organism>
<dbReference type="OrthoDB" id="8909291at2759"/>
<protein>
    <submittedName>
        <fullName evidence="1">ZN185 protein</fullName>
    </submittedName>
</protein>
<evidence type="ECO:0000313" key="2">
    <source>
        <dbReference type="Proteomes" id="UP000529728"/>
    </source>
</evidence>
<feature type="non-terminal residue" evidence="1">
    <location>
        <position position="1"/>
    </location>
</feature>
<dbReference type="AlphaFoldDB" id="A0A7K4XZW2"/>
<accession>A0A7K4XZW2</accession>
<gene>
    <name evidence="1" type="primary">Znf185</name>
    <name evidence="1" type="ORF">REGSAT_R03941</name>
</gene>
<dbReference type="EMBL" id="VWZN01020019">
    <property type="protein sequence ID" value="NWR52306.1"/>
    <property type="molecule type" value="Genomic_DNA"/>
</dbReference>
<reference evidence="1 2" key="1">
    <citation type="submission" date="2019-09" db="EMBL/GenBank/DDBJ databases">
        <title>Bird 10,000 Genomes (B10K) Project - Family phase.</title>
        <authorList>
            <person name="Zhang G."/>
        </authorList>
    </citation>
    <scope>NUCLEOTIDE SEQUENCE [LARGE SCALE GENOMIC DNA]</scope>
    <source>
        <strain evidence="1">B10K-DU-001-18</strain>
        <tissue evidence="1">Muscle</tissue>
    </source>
</reference>
<sequence>SHNSLPRDPTMSLSQRSHRVPFYMDSLNCNSTRRGILFVKEYVNTGGFAASPRQGRYRALGDTPCHRQLSHPRVTRACRARRWALPSHTSHRDGAAGAERPRGGYWEGRLSSRCGGDSRTCPTAPGGQGSSSWRGLASACGICHKEMGDLLDKIFIHRDIVHCDKCYEKLF</sequence>
<dbReference type="InterPro" id="IPR052621">
    <property type="entry name" value="Cell_Prolif/Cornif_Regul"/>
</dbReference>
<comment type="caution">
    <text evidence="1">The sequence shown here is derived from an EMBL/GenBank/DDBJ whole genome shotgun (WGS) entry which is preliminary data.</text>
</comment>
<name>A0A7K4XZW2_REGSA</name>
<dbReference type="Proteomes" id="UP000529728">
    <property type="component" value="Unassembled WGS sequence"/>
</dbReference>
<proteinExistence type="predicted"/>
<evidence type="ECO:0000313" key="1">
    <source>
        <dbReference type="EMBL" id="NWR52306.1"/>
    </source>
</evidence>
<dbReference type="PANTHER" id="PTHR15468">
    <property type="entry name" value="ZNF185"/>
    <property type="match status" value="1"/>
</dbReference>